<dbReference type="RefSeq" id="XP_015653334.1">
    <property type="nucleotide sequence ID" value="XM_015808049.1"/>
</dbReference>
<sequence length="193" mass="21032">MGGAEQHLVNSPLLEEGPVNVRIFRQATYGTEVPMICLLGMSSGRLALYDGSTNTAIMWSSCELPITRVEFVDPVVQQRMGELYQIMGTQEGRLQSLEQQQGLSANAITSALTSLQVSTTSALERHASAAASAATPSLAFSAGRDANLATQLQAVNYGWIWSGSWHSVSVRESLRWNFDWVGWNSRQVGIPRS</sequence>
<dbReference type="EMBL" id="LGTL01000027">
    <property type="protein sequence ID" value="KPA74895.1"/>
    <property type="molecule type" value="Genomic_DNA"/>
</dbReference>
<organism evidence="1 2">
    <name type="scientific">Leptomonas pyrrhocoris</name>
    <name type="common">Firebug parasite</name>
    <dbReference type="NCBI Taxonomy" id="157538"/>
    <lineage>
        <taxon>Eukaryota</taxon>
        <taxon>Discoba</taxon>
        <taxon>Euglenozoa</taxon>
        <taxon>Kinetoplastea</taxon>
        <taxon>Metakinetoplastina</taxon>
        <taxon>Trypanosomatida</taxon>
        <taxon>Trypanosomatidae</taxon>
        <taxon>Leishmaniinae</taxon>
        <taxon>Leptomonas</taxon>
    </lineage>
</organism>
<keyword evidence="2" id="KW-1185">Reference proteome</keyword>
<dbReference type="AlphaFoldDB" id="A0A0M9FS20"/>
<name>A0A0M9FS20_LEPPY</name>
<dbReference type="GeneID" id="26909178"/>
<evidence type="ECO:0000313" key="2">
    <source>
        <dbReference type="Proteomes" id="UP000037923"/>
    </source>
</evidence>
<proteinExistence type="predicted"/>
<dbReference type="Proteomes" id="UP000037923">
    <property type="component" value="Unassembled WGS sequence"/>
</dbReference>
<gene>
    <name evidence="1" type="ORF">ABB37_08895</name>
</gene>
<comment type="caution">
    <text evidence="1">The sequence shown here is derived from an EMBL/GenBank/DDBJ whole genome shotgun (WGS) entry which is preliminary data.</text>
</comment>
<reference evidence="1 2" key="1">
    <citation type="submission" date="2015-07" db="EMBL/GenBank/DDBJ databases">
        <title>High-quality genome of monoxenous trypanosomatid Leptomonas pyrrhocoris.</title>
        <authorList>
            <person name="Flegontov P."/>
            <person name="Butenko A."/>
            <person name="Firsov S."/>
            <person name="Vlcek C."/>
            <person name="Logacheva M.D."/>
            <person name="Field M."/>
            <person name="Filatov D."/>
            <person name="Flegontova O."/>
            <person name="Gerasimov E."/>
            <person name="Jackson A.P."/>
            <person name="Kelly S."/>
            <person name="Opperdoes F."/>
            <person name="O'Reilly A."/>
            <person name="Votypka J."/>
            <person name="Yurchenko V."/>
            <person name="Lukes J."/>
        </authorList>
    </citation>
    <scope>NUCLEOTIDE SEQUENCE [LARGE SCALE GENOMIC DNA]</scope>
    <source>
        <strain evidence="1">H10</strain>
    </source>
</reference>
<accession>A0A0M9FS20</accession>
<protein>
    <submittedName>
        <fullName evidence="1">Uncharacterized protein</fullName>
    </submittedName>
</protein>
<dbReference type="VEuPathDB" id="TriTrypDB:LpyrH10_27_0500"/>
<evidence type="ECO:0000313" key="1">
    <source>
        <dbReference type="EMBL" id="KPA74895.1"/>
    </source>
</evidence>